<gene>
    <name evidence="1" type="ORF">MA03_07145</name>
</gene>
<sequence>MRLVFNYRDSYDYTISFRCGARLYLPLNCRELCFLTEEKDVLEAYAELGGCRLEQVAVVSDNWRYWWALASLVDYDAPSPVMWAPTPELGALSSLYLAGKGRVLLEVPWLTPRVAVLLAGVDVDVLAVHGGGAGDVVVAARRPGFRISLREMNLSGIQLERDHAPRIDHSGEVVFEPYRSPCTQPPPGLEQRSLPDPLEVAFPGGSSDARAMLREVFASGTIPVKTLADLARAEPQHLRVMERLVRWGFLEVSRELVAVTAKGLWALGYEEA</sequence>
<evidence type="ECO:0000313" key="1">
    <source>
        <dbReference type="EMBL" id="AKG39055.1"/>
    </source>
</evidence>
<dbReference type="PATRIC" id="fig|1550241.5.peg.1479"/>
<protein>
    <submittedName>
        <fullName evidence="1">Uncharacterized protein</fullName>
    </submittedName>
</protein>
<proteinExistence type="predicted"/>
<dbReference type="KEGG" id="thf:MA03_07145"/>
<dbReference type="STRING" id="1550241.MA03_07145"/>
<organism evidence="1 2">
    <name type="scientific">Infirmifilum uzonense</name>
    <dbReference type="NCBI Taxonomy" id="1550241"/>
    <lineage>
        <taxon>Archaea</taxon>
        <taxon>Thermoproteota</taxon>
        <taxon>Thermoprotei</taxon>
        <taxon>Thermofilales</taxon>
        <taxon>Thermofilaceae</taxon>
        <taxon>Infirmifilum</taxon>
    </lineage>
</organism>
<dbReference type="EMBL" id="CP009961">
    <property type="protein sequence ID" value="AKG39055.1"/>
    <property type="molecule type" value="Genomic_DNA"/>
</dbReference>
<reference evidence="1 2" key="1">
    <citation type="journal article" date="2015" name="Stand. Genomic Sci.">
        <title>Complete genome sequence of and proposal of Thermofilum uzonense sp. nov. a novel hyperthermophilic crenarchaeon and emended description of the genus Thermofilum.</title>
        <authorList>
            <person name="Toshchakov S.V."/>
            <person name="Korzhenkov A.A."/>
            <person name="Samarov N.I."/>
            <person name="Mazunin I.O."/>
            <person name="Mozhey O.I."/>
            <person name="Shmyr I.S."/>
            <person name="Derbikova K.S."/>
            <person name="Taranov E.A."/>
            <person name="Dominova I.N."/>
            <person name="Bonch-Osmolovskaya E.A."/>
            <person name="Patrushev M.V."/>
            <person name="Podosokorskaya O.A."/>
            <person name="Kublanov I.V."/>
        </authorList>
    </citation>
    <scope>NUCLEOTIDE SEQUENCE [LARGE SCALE GENOMIC DNA]</scope>
    <source>
        <strain evidence="1 2">1807-2</strain>
    </source>
</reference>
<name>A0A0F7FI89_9CREN</name>
<dbReference type="GeneID" id="25401994"/>
<dbReference type="HOGENOM" id="CLU_1021652_0_0_2"/>
<accession>A0A0F7FI89</accession>
<dbReference type="RefSeq" id="WP_052884591.1">
    <property type="nucleotide sequence ID" value="NZ_CP009961.1"/>
</dbReference>
<dbReference type="Proteomes" id="UP000067434">
    <property type="component" value="Chromosome"/>
</dbReference>
<keyword evidence="2" id="KW-1185">Reference proteome</keyword>
<evidence type="ECO:0000313" key="2">
    <source>
        <dbReference type="Proteomes" id="UP000067434"/>
    </source>
</evidence>
<dbReference type="AlphaFoldDB" id="A0A0F7FI89"/>